<evidence type="ECO:0000256" key="5">
    <source>
        <dbReference type="ARBA" id="ARBA00023136"/>
    </source>
</evidence>
<dbReference type="AlphaFoldDB" id="A0A8A2VEG9"/>
<evidence type="ECO:0000256" key="3">
    <source>
        <dbReference type="ARBA" id="ARBA00022676"/>
    </source>
</evidence>
<keyword evidence="6" id="KW-1133">Transmembrane helix</keyword>
<dbReference type="Gene3D" id="3.90.550.10">
    <property type="entry name" value="Spore Coat Polysaccharide Biosynthesis Protein SpsA, Chain A"/>
    <property type="match status" value="1"/>
</dbReference>
<organism evidence="8 9">
    <name type="scientific">Haloterrigena alkaliphila</name>
    <dbReference type="NCBI Taxonomy" id="2816475"/>
    <lineage>
        <taxon>Archaea</taxon>
        <taxon>Methanobacteriati</taxon>
        <taxon>Methanobacteriota</taxon>
        <taxon>Stenosarchaea group</taxon>
        <taxon>Halobacteria</taxon>
        <taxon>Halobacteriales</taxon>
        <taxon>Natrialbaceae</taxon>
        <taxon>Haloterrigena</taxon>
    </lineage>
</organism>
<dbReference type="GO" id="GO:0016757">
    <property type="term" value="F:glycosyltransferase activity"/>
    <property type="evidence" value="ECO:0007669"/>
    <property type="project" value="UniProtKB-KW"/>
</dbReference>
<gene>
    <name evidence="8" type="ORF">J0X25_17115</name>
</gene>
<keyword evidence="3" id="KW-0328">Glycosyltransferase</keyword>
<dbReference type="Pfam" id="PF00535">
    <property type="entry name" value="Glycos_transf_2"/>
    <property type="match status" value="1"/>
</dbReference>
<protein>
    <submittedName>
        <fullName evidence="8">Glycosyltransferase</fullName>
    </submittedName>
</protein>
<keyword evidence="4" id="KW-0808">Transferase</keyword>
<accession>A0A8A2VEG9</accession>
<name>A0A8A2VEG9_9EURY</name>
<dbReference type="Proteomes" id="UP000663203">
    <property type="component" value="Chromosome"/>
</dbReference>
<dbReference type="GO" id="GO:0005886">
    <property type="term" value="C:plasma membrane"/>
    <property type="evidence" value="ECO:0007669"/>
    <property type="project" value="UniProtKB-SubCell"/>
</dbReference>
<evidence type="ECO:0000256" key="2">
    <source>
        <dbReference type="ARBA" id="ARBA00022475"/>
    </source>
</evidence>
<evidence type="ECO:0000313" key="8">
    <source>
        <dbReference type="EMBL" id="QSW99077.1"/>
    </source>
</evidence>
<dbReference type="SUPFAM" id="SSF53448">
    <property type="entry name" value="Nucleotide-diphospho-sugar transferases"/>
    <property type="match status" value="1"/>
</dbReference>
<keyword evidence="5 6" id="KW-0472">Membrane</keyword>
<proteinExistence type="predicted"/>
<keyword evidence="2" id="KW-1003">Cell membrane</keyword>
<dbReference type="GeneID" id="63189062"/>
<evidence type="ECO:0000259" key="7">
    <source>
        <dbReference type="Pfam" id="PF00535"/>
    </source>
</evidence>
<dbReference type="PANTHER" id="PTHR43646">
    <property type="entry name" value="GLYCOSYLTRANSFERASE"/>
    <property type="match status" value="1"/>
</dbReference>
<keyword evidence="9" id="KW-1185">Reference proteome</keyword>
<evidence type="ECO:0000256" key="4">
    <source>
        <dbReference type="ARBA" id="ARBA00022679"/>
    </source>
</evidence>
<dbReference type="EMBL" id="CP071462">
    <property type="protein sequence ID" value="QSW99077.1"/>
    <property type="molecule type" value="Genomic_DNA"/>
</dbReference>
<sequence length="241" mass="26100">MAAASEPATTASVVVPARDEPDSLERTLDALSAQTFDGRLEVIVVASGTTTLAVARAHRIVDRVVADRTHEGPGAARNRGAAVATGDVLLFTDADTVVPPAWVRRHRRHYATPAVVGVGGPLRPLAGGLRHGLLFRLLSDWWYRASWPVGFVQQPGPNCSVRRSAFEAVGGFDESLSFIEDTDLSLRLREAGTVVYDHTCPVATSPRRQEREGYLPLFLAYLAGYLAYAIPGRSPTRDHFS</sequence>
<dbReference type="InterPro" id="IPR029044">
    <property type="entry name" value="Nucleotide-diphossugar_trans"/>
</dbReference>
<evidence type="ECO:0000256" key="1">
    <source>
        <dbReference type="ARBA" id="ARBA00004236"/>
    </source>
</evidence>
<dbReference type="KEGG" id="hakz:J0X25_17115"/>
<dbReference type="PANTHER" id="PTHR43646:SF2">
    <property type="entry name" value="GLYCOSYLTRANSFERASE 2-LIKE DOMAIN-CONTAINING PROTEIN"/>
    <property type="match status" value="1"/>
</dbReference>
<keyword evidence="6" id="KW-0812">Transmembrane</keyword>
<feature type="transmembrane region" description="Helical" evidence="6">
    <location>
        <begin position="214"/>
        <end position="231"/>
    </location>
</feature>
<evidence type="ECO:0000256" key="6">
    <source>
        <dbReference type="SAM" id="Phobius"/>
    </source>
</evidence>
<comment type="subcellular location">
    <subcellularLocation>
        <location evidence="1">Cell membrane</location>
    </subcellularLocation>
</comment>
<evidence type="ECO:0000313" key="9">
    <source>
        <dbReference type="Proteomes" id="UP000663203"/>
    </source>
</evidence>
<dbReference type="RefSeq" id="WP_207288685.1">
    <property type="nucleotide sequence ID" value="NZ_CP071462.1"/>
</dbReference>
<dbReference type="InterPro" id="IPR001173">
    <property type="entry name" value="Glyco_trans_2-like"/>
</dbReference>
<reference evidence="8 9" key="1">
    <citation type="submission" date="2021-03" db="EMBL/GenBank/DDBJ databases">
        <title>Haloterrigena longa sp. nov. and Haloterrigena limicola sp. nov., extremely halophilic archaea isolated from a salt lake.</title>
        <authorList>
            <person name="Henglin C."/>
        </authorList>
    </citation>
    <scope>NUCLEOTIDE SEQUENCE [LARGE SCALE GENOMIC DNA]</scope>
    <source>
        <strain evidence="8 9">KZCA68</strain>
    </source>
</reference>
<feature type="domain" description="Glycosyltransferase 2-like" evidence="7">
    <location>
        <begin position="12"/>
        <end position="116"/>
    </location>
</feature>